<gene>
    <name evidence="2" type="ORF">IMZ38_04240</name>
</gene>
<dbReference type="KEGG" id="tcs:IMZ38_04240"/>
<dbReference type="AlphaFoldDB" id="A0A7M1UQS5"/>
<dbReference type="InterPro" id="IPR011611">
    <property type="entry name" value="PfkB_dom"/>
</dbReference>
<dbReference type="GeneID" id="59454600"/>
<dbReference type="Pfam" id="PF00294">
    <property type="entry name" value="PfkB"/>
    <property type="match status" value="1"/>
</dbReference>
<evidence type="ECO:0000259" key="1">
    <source>
        <dbReference type="Pfam" id="PF00294"/>
    </source>
</evidence>
<evidence type="ECO:0000313" key="2">
    <source>
        <dbReference type="EMBL" id="QOR93867.1"/>
    </source>
</evidence>
<keyword evidence="2" id="KW-0808">Transferase</keyword>
<dbReference type="OrthoDB" id="26949at2157"/>
<dbReference type="Proteomes" id="UP000593766">
    <property type="component" value="Chromosome"/>
</dbReference>
<reference evidence="2 3" key="1">
    <citation type="submission" date="2020-10" db="EMBL/GenBank/DDBJ databases">
        <title>Complete genome sequence of Thermosphaera aggregans strain 3507.</title>
        <authorList>
            <person name="Zayulina K.S."/>
            <person name="Elcheninov A.G."/>
            <person name="Toshchakov S.V."/>
            <person name="Kublanov I.V."/>
            <person name="Kochetkova T.V."/>
        </authorList>
    </citation>
    <scope>NUCLEOTIDE SEQUENCE [LARGE SCALE GENOMIC DNA]</scope>
    <source>
        <strain evidence="2 3">3507</strain>
    </source>
</reference>
<name>A0A7M1UQS5_9CREN</name>
<dbReference type="RefSeq" id="WP_193435674.1">
    <property type="nucleotide sequence ID" value="NZ_CP063144.1"/>
</dbReference>
<sequence>MRKYVREWVKQGLTEEICIYGNPTLDIIEDDRGIRWSYGGGVYYTSLPLIARGFKLKVYSTVSHPIINHPVYKHVIPLQYSTRYNVFHIRYYGKGSRTLALLQEAPPLYNWNMSEDLCVSIVNPVYREILPSFLKQLSNRSTILVGDIQGFLRLRKNHSILLSPDKQVFESVKMLQLIHMDVEEARALTGEENTKNLSLKLQSVLKDQIVIVTNGPFNILLIYAGNIEEIHHVGESYPDTTGAGDFFLGSLTYYYLVTNDIVESIFKSIVATEKWLVKKGFIAANHLVENTVQSSAKDML</sequence>
<proteinExistence type="predicted"/>
<dbReference type="GO" id="GO:0016301">
    <property type="term" value="F:kinase activity"/>
    <property type="evidence" value="ECO:0007669"/>
    <property type="project" value="UniProtKB-KW"/>
</dbReference>
<dbReference type="Gene3D" id="3.40.1190.20">
    <property type="match status" value="1"/>
</dbReference>
<dbReference type="SUPFAM" id="SSF53613">
    <property type="entry name" value="Ribokinase-like"/>
    <property type="match status" value="1"/>
</dbReference>
<feature type="domain" description="Carbohydrate kinase PfkB" evidence="1">
    <location>
        <begin position="174"/>
        <end position="265"/>
    </location>
</feature>
<dbReference type="InterPro" id="IPR029056">
    <property type="entry name" value="Ribokinase-like"/>
</dbReference>
<evidence type="ECO:0000313" key="3">
    <source>
        <dbReference type="Proteomes" id="UP000593766"/>
    </source>
</evidence>
<protein>
    <submittedName>
        <fullName evidence="2">Sugar kinase</fullName>
    </submittedName>
</protein>
<accession>A0A7M1UQS5</accession>
<keyword evidence="2" id="KW-0418">Kinase</keyword>
<organism evidence="2 3">
    <name type="scientific">Thermosphaera chiliense</name>
    <dbReference type="NCBI Taxonomy" id="3402707"/>
    <lineage>
        <taxon>Archaea</taxon>
        <taxon>Thermoproteota</taxon>
        <taxon>Thermoprotei</taxon>
        <taxon>Desulfurococcales</taxon>
        <taxon>Desulfurococcaceae</taxon>
        <taxon>Thermosphaera</taxon>
    </lineage>
</organism>
<dbReference type="EMBL" id="CP063144">
    <property type="protein sequence ID" value="QOR93867.1"/>
    <property type="molecule type" value="Genomic_DNA"/>
</dbReference>
<keyword evidence="3" id="KW-1185">Reference proteome</keyword>